<dbReference type="EMBL" id="QNUL01000020">
    <property type="protein sequence ID" value="REA58475.1"/>
    <property type="molecule type" value="Genomic_DNA"/>
</dbReference>
<proteinExistence type="predicted"/>
<name>A0A3D8Y6N9_9BACT</name>
<dbReference type="InterPro" id="IPR052548">
    <property type="entry name" value="Type_VII_TA_antitoxin"/>
</dbReference>
<keyword evidence="3" id="KW-1185">Reference proteome</keyword>
<evidence type="ECO:0000259" key="1">
    <source>
        <dbReference type="Pfam" id="PF01909"/>
    </source>
</evidence>
<dbReference type="CDD" id="cd05403">
    <property type="entry name" value="NT_KNTase_like"/>
    <property type="match status" value="1"/>
</dbReference>
<dbReference type="OrthoDB" id="1321649at2"/>
<dbReference type="InterPro" id="IPR002934">
    <property type="entry name" value="Polymerase_NTP_transf_dom"/>
</dbReference>
<dbReference type="PANTHER" id="PTHR33933:SF1">
    <property type="entry name" value="PROTEIN ADENYLYLTRANSFERASE MNTA-RELATED"/>
    <property type="match status" value="1"/>
</dbReference>
<keyword evidence="2" id="KW-0808">Transferase</keyword>
<dbReference type="SUPFAM" id="SSF81301">
    <property type="entry name" value="Nucleotidyltransferase"/>
    <property type="match status" value="1"/>
</dbReference>
<dbReference type="InterPro" id="IPR043519">
    <property type="entry name" value="NT_sf"/>
</dbReference>
<organism evidence="2 3">
    <name type="scientific">Dyadobacter luteus</name>
    <dbReference type="NCBI Taxonomy" id="2259619"/>
    <lineage>
        <taxon>Bacteria</taxon>
        <taxon>Pseudomonadati</taxon>
        <taxon>Bacteroidota</taxon>
        <taxon>Cytophagia</taxon>
        <taxon>Cytophagales</taxon>
        <taxon>Spirosomataceae</taxon>
        <taxon>Dyadobacter</taxon>
    </lineage>
</organism>
<dbReference type="Gene3D" id="3.30.460.10">
    <property type="entry name" value="Beta Polymerase, domain 2"/>
    <property type="match status" value="1"/>
</dbReference>
<protein>
    <submittedName>
        <fullName evidence="2">Nucleotidyltransferase domain-containing protein</fullName>
    </submittedName>
</protein>
<evidence type="ECO:0000313" key="2">
    <source>
        <dbReference type="EMBL" id="REA58475.1"/>
    </source>
</evidence>
<sequence length="112" mass="12681">MSNRKIPDSVAKLTEEFVREISELYQERLDKVILFGSYARGEQTEDSDIDYLVVLNDHEIRPYTEISNMSEITFGLSLKYAVSVSAIPTTSSKLEAKLTPLMSNVYLDGIEI</sequence>
<feature type="domain" description="Polymerase nucleotidyl transferase" evidence="1">
    <location>
        <begin position="16"/>
        <end position="74"/>
    </location>
</feature>
<dbReference type="GO" id="GO:0016779">
    <property type="term" value="F:nucleotidyltransferase activity"/>
    <property type="evidence" value="ECO:0007669"/>
    <property type="project" value="InterPro"/>
</dbReference>
<reference evidence="2 3" key="1">
    <citation type="submission" date="2018-07" db="EMBL/GenBank/DDBJ databases">
        <title>Dyadobacter roseus sp. nov., isolated from rose rhizosphere soil.</title>
        <authorList>
            <person name="Chen L."/>
        </authorList>
    </citation>
    <scope>NUCLEOTIDE SEQUENCE [LARGE SCALE GENOMIC DNA]</scope>
    <source>
        <strain evidence="2 3">RS19</strain>
    </source>
</reference>
<dbReference type="PANTHER" id="PTHR33933">
    <property type="entry name" value="NUCLEOTIDYLTRANSFERASE"/>
    <property type="match status" value="1"/>
</dbReference>
<comment type="caution">
    <text evidence="2">The sequence shown here is derived from an EMBL/GenBank/DDBJ whole genome shotgun (WGS) entry which is preliminary data.</text>
</comment>
<gene>
    <name evidence="2" type="ORF">DSL64_20515</name>
</gene>
<evidence type="ECO:0000313" key="3">
    <source>
        <dbReference type="Proteomes" id="UP000256373"/>
    </source>
</evidence>
<dbReference type="Pfam" id="PF01909">
    <property type="entry name" value="NTP_transf_2"/>
    <property type="match status" value="1"/>
</dbReference>
<dbReference type="Proteomes" id="UP000256373">
    <property type="component" value="Unassembled WGS sequence"/>
</dbReference>
<accession>A0A3D8Y6N9</accession>
<dbReference type="RefSeq" id="WP_115832809.1">
    <property type="nucleotide sequence ID" value="NZ_QNUL01000020.1"/>
</dbReference>
<dbReference type="AlphaFoldDB" id="A0A3D8Y6N9"/>